<feature type="region of interest" description="Disordered" evidence="1">
    <location>
        <begin position="444"/>
        <end position="474"/>
    </location>
</feature>
<comment type="caution">
    <text evidence="2">The sequence shown here is derived from an EMBL/GenBank/DDBJ whole genome shotgun (WGS) entry which is preliminary data.</text>
</comment>
<organism evidence="2 3">
    <name type="scientific">Gigaspora rosea</name>
    <dbReference type="NCBI Taxonomy" id="44941"/>
    <lineage>
        <taxon>Eukaryota</taxon>
        <taxon>Fungi</taxon>
        <taxon>Fungi incertae sedis</taxon>
        <taxon>Mucoromycota</taxon>
        <taxon>Glomeromycotina</taxon>
        <taxon>Glomeromycetes</taxon>
        <taxon>Diversisporales</taxon>
        <taxon>Gigasporaceae</taxon>
        <taxon>Gigaspora</taxon>
    </lineage>
</organism>
<feature type="compositionally biased region" description="Basic and acidic residues" evidence="1">
    <location>
        <begin position="339"/>
        <end position="348"/>
    </location>
</feature>
<feature type="compositionally biased region" description="Basic and acidic residues" evidence="1">
    <location>
        <begin position="204"/>
        <end position="217"/>
    </location>
</feature>
<dbReference type="EMBL" id="QKWP01001497">
    <property type="protein sequence ID" value="RIB08540.1"/>
    <property type="molecule type" value="Genomic_DNA"/>
</dbReference>
<dbReference type="AlphaFoldDB" id="A0A397UEG3"/>
<feature type="region of interest" description="Disordered" evidence="1">
    <location>
        <begin position="316"/>
        <end position="348"/>
    </location>
</feature>
<accession>A0A397UEG3</accession>
<gene>
    <name evidence="2" type="ORF">C2G38_2211416</name>
</gene>
<keyword evidence="3" id="KW-1185">Reference proteome</keyword>
<evidence type="ECO:0000313" key="3">
    <source>
        <dbReference type="Proteomes" id="UP000266673"/>
    </source>
</evidence>
<evidence type="ECO:0000256" key="1">
    <source>
        <dbReference type="SAM" id="MobiDB-lite"/>
    </source>
</evidence>
<sequence length="546" mass="63031">MKKNTYPKEVTKLFCVPRSHRESKGFQRDIRKKLLNSESRKRNSIVSKDANIKKLKKECAMSFATLTWVQAIEVQEIIDKAFGNCNLDDEQIPQALEFVLKVIEEVVMFDGNDTENIIYLPPYLDGSDNCHPIQSQKHSIKISMEEVVYLGADLPGIKASIVLPEDKRPAGTSKNHLEKFRKKRVSITKVLESYYDPGVPSEDGGERSTLVKEDQKQEKEIEIDPEITLEDLVDSYLRVLETWISKFGIPEEPKPEYAVDNLPKIGEKEECKAFERYKKSADMKGKNQGKELKVEKVKYHGSIMEKNSRYKASLENSSNFKYGNGKEKDAENDGSTTENLERKTGVEKNETYNLNSNSAEEMVYNEIRDDETLVGKDNESDKRLNCDLPRRSLKKEALYLEELLSISDSYQNGIGIGLKKDESDTSKCHQAHEMNHVKEIQVEKDEHETFKDYRKPTEPNHDNKAETRLESETDKYKASIHYQESVDMDDDDGINLKQCDKKRSEICDKNDKYKKATLEGLRKVCEWWSEKAIEYKRIICKKIETL</sequence>
<feature type="region of interest" description="Disordered" evidence="1">
    <location>
        <begin position="198"/>
        <end position="217"/>
    </location>
</feature>
<dbReference type="Proteomes" id="UP000266673">
    <property type="component" value="Unassembled WGS sequence"/>
</dbReference>
<proteinExistence type="predicted"/>
<evidence type="ECO:0000313" key="2">
    <source>
        <dbReference type="EMBL" id="RIB08540.1"/>
    </source>
</evidence>
<protein>
    <submittedName>
        <fullName evidence="2">Uncharacterized protein</fullName>
    </submittedName>
</protein>
<name>A0A397UEG3_9GLOM</name>
<reference evidence="2" key="1">
    <citation type="submission" date="2018-06" db="EMBL/GenBank/DDBJ databases">
        <title>Comparative genomics reveals the genomic features of Rhizophagus irregularis, R. cerebriforme, R. diaphanum and Gigaspora rosea, and their symbiotic lifestyle signature.</title>
        <authorList>
            <person name="Morin E."/>
            <person name="San Clemente H."/>
            <person name="Chen E.C.H."/>
            <person name="De La Providencia I."/>
            <person name="Hainaut M."/>
            <person name="Kuo A."/>
            <person name="Kohler A."/>
            <person name="Murat C."/>
            <person name="Tang N."/>
            <person name="Roy S."/>
            <person name="Loubradou J."/>
            <person name="Henrissat B."/>
            <person name="Grigoriev I.V."/>
            <person name="Corradi N."/>
            <person name="Roux C."/>
            <person name="Martin F.M."/>
        </authorList>
    </citation>
    <scope>NUCLEOTIDE SEQUENCE [LARGE SCALE GENOMIC DNA]</scope>
    <source>
        <strain evidence="2">DAOM 194757</strain>
    </source>
</reference>